<evidence type="ECO:0000313" key="2">
    <source>
        <dbReference type="EMBL" id="MQM05889.1"/>
    </source>
</evidence>
<reference evidence="2" key="1">
    <citation type="submission" date="2017-07" db="EMBL/GenBank/DDBJ databases">
        <title>Taro Niue Genome Assembly and Annotation.</title>
        <authorList>
            <person name="Atibalentja N."/>
            <person name="Keating K."/>
            <person name="Fields C.J."/>
        </authorList>
    </citation>
    <scope>NUCLEOTIDE SEQUENCE</scope>
    <source>
        <strain evidence="2">Niue_2</strain>
        <tissue evidence="2">Leaf</tissue>
    </source>
</reference>
<proteinExistence type="predicted"/>
<sequence>MRKIRQHLPRTHEIWGRSRYSSTIMEMIPKQGIGRIRRYPNGTRYRFPRRGYEGTGESAARQN</sequence>
<dbReference type="AlphaFoldDB" id="A0A843W8T6"/>
<dbReference type="Proteomes" id="UP000652761">
    <property type="component" value="Unassembled WGS sequence"/>
</dbReference>
<accession>A0A843W8T6</accession>
<keyword evidence="3" id="KW-1185">Reference proteome</keyword>
<gene>
    <name evidence="2" type="ORF">Taro_038704</name>
</gene>
<comment type="caution">
    <text evidence="2">The sequence shown here is derived from an EMBL/GenBank/DDBJ whole genome shotgun (WGS) entry which is preliminary data.</text>
</comment>
<evidence type="ECO:0000313" key="3">
    <source>
        <dbReference type="Proteomes" id="UP000652761"/>
    </source>
</evidence>
<organism evidence="2 3">
    <name type="scientific">Colocasia esculenta</name>
    <name type="common">Wild taro</name>
    <name type="synonym">Arum esculentum</name>
    <dbReference type="NCBI Taxonomy" id="4460"/>
    <lineage>
        <taxon>Eukaryota</taxon>
        <taxon>Viridiplantae</taxon>
        <taxon>Streptophyta</taxon>
        <taxon>Embryophyta</taxon>
        <taxon>Tracheophyta</taxon>
        <taxon>Spermatophyta</taxon>
        <taxon>Magnoliopsida</taxon>
        <taxon>Liliopsida</taxon>
        <taxon>Araceae</taxon>
        <taxon>Aroideae</taxon>
        <taxon>Colocasieae</taxon>
        <taxon>Colocasia</taxon>
    </lineage>
</organism>
<dbReference type="EMBL" id="NMUH01003496">
    <property type="protein sequence ID" value="MQM05889.1"/>
    <property type="molecule type" value="Genomic_DNA"/>
</dbReference>
<name>A0A843W8T6_COLES</name>
<feature type="region of interest" description="Disordered" evidence="1">
    <location>
        <begin position="41"/>
        <end position="63"/>
    </location>
</feature>
<protein>
    <submittedName>
        <fullName evidence="2">Uncharacterized protein</fullName>
    </submittedName>
</protein>
<evidence type="ECO:0000256" key="1">
    <source>
        <dbReference type="SAM" id="MobiDB-lite"/>
    </source>
</evidence>